<evidence type="ECO:0000256" key="5">
    <source>
        <dbReference type="ARBA" id="ARBA00022989"/>
    </source>
</evidence>
<feature type="transmembrane region" description="Helical" evidence="10">
    <location>
        <begin position="294"/>
        <end position="316"/>
    </location>
</feature>
<name>A0A2N7S054_9MICC</name>
<dbReference type="RefSeq" id="WP_013347688.1">
    <property type="nucleotide sequence ID" value="NZ_JABUYH010000051.1"/>
</dbReference>
<evidence type="ECO:0000313" key="14">
    <source>
        <dbReference type="Proteomes" id="UP000235739"/>
    </source>
</evidence>
<keyword evidence="9" id="KW-0739">Sodium transport</keyword>
<feature type="transmembrane region" description="Helical" evidence="10">
    <location>
        <begin position="29"/>
        <end position="45"/>
    </location>
</feature>
<dbReference type="AlphaFoldDB" id="A0A2N7S054"/>
<keyword evidence="4 10" id="KW-0812">Transmembrane</keyword>
<dbReference type="GO" id="GO:0015386">
    <property type="term" value="F:potassium:proton antiporter activity"/>
    <property type="evidence" value="ECO:0007669"/>
    <property type="project" value="TreeGrafter"/>
</dbReference>
<evidence type="ECO:0000256" key="1">
    <source>
        <dbReference type="ARBA" id="ARBA00004651"/>
    </source>
</evidence>
<dbReference type="PANTHER" id="PTHR10110:SF86">
    <property type="entry name" value="SODIUM_HYDROGEN EXCHANGER 7"/>
    <property type="match status" value="1"/>
</dbReference>
<gene>
    <name evidence="12" type="ORF">CIK84_12650</name>
    <name evidence="13" type="ORF">EXY26_15990</name>
</gene>
<evidence type="ECO:0000256" key="8">
    <source>
        <dbReference type="ARBA" id="ARBA00023136"/>
    </source>
</evidence>
<dbReference type="GeneID" id="303183919"/>
<feature type="transmembrane region" description="Helical" evidence="10">
    <location>
        <begin position="337"/>
        <end position="357"/>
    </location>
</feature>
<dbReference type="EMBL" id="PNQX01000002">
    <property type="protein sequence ID" value="PMQ19520.1"/>
    <property type="molecule type" value="Genomic_DNA"/>
</dbReference>
<dbReference type="PANTHER" id="PTHR10110">
    <property type="entry name" value="SODIUM/HYDROGEN EXCHANGER"/>
    <property type="match status" value="1"/>
</dbReference>
<reference evidence="12 14" key="1">
    <citation type="journal article" date="2017" name="Elife">
        <title>Extensive horizontal gene transfer in cheese-associated bacteria.</title>
        <authorList>
            <person name="Bonham K.S."/>
            <person name="Wolfe B.E."/>
            <person name="Dutton R.J."/>
        </authorList>
    </citation>
    <scope>NUCLEOTIDE SEQUENCE [LARGE SCALE GENOMIC DNA]</scope>
    <source>
        <strain evidence="12 14">JB182</strain>
    </source>
</reference>
<dbReference type="Gene3D" id="6.10.140.1330">
    <property type="match status" value="1"/>
</dbReference>
<dbReference type="Proteomes" id="UP000235739">
    <property type="component" value="Unassembled WGS sequence"/>
</dbReference>
<feature type="transmembrane region" description="Helical" evidence="10">
    <location>
        <begin position="82"/>
        <end position="105"/>
    </location>
</feature>
<evidence type="ECO:0000256" key="2">
    <source>
        <dbReference type="ARBA" id="ARBA00022448"/>
    </source>
</evidence>
<keyword evidence="8 10" id="KW-0472">Membrane</keyword>
<dbReference type="GO" id="GO:0015385">
    <property type="term" value="F:sodium:proton antiporter activity"/>
    <property type="evidence" value="ECO:0007669"/>
    <property type="project" value="InterPro"/>
</dbReference>
<evidence type="ECO:0000256" key="4">
    <source>
        <dbReference type="ARBA" id="ARBA00022692"/>
    </source>
</evidence>
<dbReference type="OMA" id="ETVVMWW"/>
<evidence type="ECO:0000256" key="6">
    <source>
        <dbReference type="ARBA" id="ARBA00023053"/>
    </source>
</evidence>
<dbReference type="GO" id="GO:0098719">
    <property type="term" value="P:sodium ion import across plasma membrane"/>
    <property type="evidence" value="ECO:0007669"/>
    <property type="project" value="TreeGrafter"/>
</dbReference>
<reference evidence="13 15" key="2">
    <citation type="submission" date="2019-03" db="EMBL/GenBank/DDBJ databases">
        <title>Glutamicibacter sp. LJH19 genome.</title>
        <authorList>
            <person name="Sinai Borker S."/>
            <person name="Kumar R."/>
        </authorList>
    </citation>
    <scope>NUCLEOTIDE SEQUENCE [LARGE SCALE GENOMIC DNA]</scope>
    <source>
        <strain evidence="13 15">LJH19</strain>
    </source>
</reference>
<accession>A0A2N7S054</accession>
<dbReference type="Proteomes" id="UP000297638">
    <property type="component" value="Unassembled WGS sequence"/>
</dbReference>
<keyword evidence="6" id="KW-0915">Sodium</keyword>
<organism evidence="12 14">
    <name type="scientific">Glutamicibacter arilaitensis</name>
    <dbReference type="NCBI Taxonomy" id="256701"/>
    <lineage>
        <taxon>Bacteria</taxon>
        <taxon>Bacillati</taxon>
        <taxon>Actinomycetota</taxon>
        <taxon>Actinomycetes</taxon>
        <taxon>Micrococcales</taxon>
        <taxon>Micrococcaceae</taxon>
        <taxon>Glutamicibacter</taxon>
    </lineage>
</organism>
<dbReference type="Pfam" id="PF00999">
    <property type="entry name" value="Na_H_Exchanger"/>
    <property type="match status" value="1"/>
</dbReference>
<feature type="transmembrane region" description="Helical" evidence="10">
    <location>
        <begin position="264"/>
        <end position="282"/>
    </location>
</feature>
<evidence type="ECO:0000313" key="15">
    <source>
        <dbReference type="Proteomes" id="UP000297638"/>
    </source>
</evidence>
<evidence type="ECO:0000256" key="10">
    <source>
        <dbReference type="SAM" id="Phobius"/>
    </source>
</evidence>
<feature type="transmembrane region" description="Helical" evidence="10">
    <location>
        <begin position="111"/>
        <end position="133"/>
    </location>
</feature>
<dbReference type="EMBL" id="SPDS01000003">
    <property type="protein sequence ID" value="TFH54552.1"/>
    <property type="molecule type" value="Genomic_DNA"/>
</dbReference>
<dbReference type="InterPro" id="IPR006153">
    <property type="entry name" value="Cation/H_exchanger_TM"/>
</dbReference>
<dbReference type="InterPro" id="IPR018422">
    <property type="entry name" value="Cation/H_exchanger_CPA1"/>
</dbReference>
<evidence type="ECO:0000256" key="3">
    <source>
        <dbReference type="ARBA" id="ARBA00022475"/>
    </source>
</evidence>
<comment type="caution">
    <text evidence="12">The sequence shown here is derived from an EMBL/GenBank/DDBJ whole genome shotgun (WGS) entry which is preliminary data.</text>
</comment>
<keyword evidence="3" id="KW-1003">Cell membrane</keyword>
<evidence type="ECO:0000313" key="12">
    <source>
        <dbReference type="EMBL" id="PMQ19520.1"/>
    </source>
</evidence>
<evidence type="ECO:0000259" key="11">
    <source>
        <dbReference type="Pfam" id="PF00999"/>
    </source>
</evidence>
<feature type="transmembrane region" description="Helical" evidence="10">
    <location>
        <begin position="182"/>
        <end position="202"/>
    </location>
</feature>
<evidence type="ECO:0000313" key="13">
    <source>
        <dbReference type="EMBL" id="TFH54552.1"/>
    </source>
</evidence>
<evidence type="ECO:0000256" key="9">
    <source>
        <dbReference type="ARBA" id="ARBA00023201"/>
    </source>
</evidence>
<keyword evidence="7" id="KW-0406">Ion transport</keyword>
<proteinExistence type="predicted"/>
<sequence length="525" mass="57245">MEFFLLVIALLFATILIVGIGERIKLPYPILMLIFATLAGFLPFMPKMHIEPDLILPIFLPPLLFATAQRSSWSVFRFRWKALIRLAVVLIVVTAGTVAATALAFSPIASIPLALALGAVVAPPDPVAVDAIATKVKMPRRLTSLLETEGLFNDAMAIVLFQLAVQATVDKTQVGLEIIPQFLIGAAGAVALGLAMGWAIGALNRFVPNLAARCAATLVAPYAVYVIAEELHTSGVIAVVVTALEMVRRDRPQDSAERLTRQSFWEVLELLATGLAFGLMGIEMNQVIQEEGRNLIGFIPGIAAICFVVIAVRALWMLGTYYLPNRKNPKIPARKDALVLTWCGMRGLATLALALALPKVTADGSPIEGRNFIVAAACTVLLCTLVVPGLTLPSLMRVLKLRNNEQDTKRAKRNLARRAEAVALSALKKNLDLQELPENYQQAVRRRMNSLHTILAKDPDPHDAISDEKYTQVRAVIAKADSIQAIALEAARDELLKARREPNVDPHLVDEIVGRLDRRTATLDR</sequence>
<dbReference type="GO" id="GO:0005886">
    <property type="term" value="C:plasma membrane"/>
    <property type="evidence" value="ECO:0007669"/>
    <property type="project" value="UniProtKB-SubCell"/>
</dbReference>
<protein>
    <submittedName>
        <fullName evidence="12">Sodium:proton antiporter</fullName>
    </submittedName>
</protein>
<feature type="transmembrane region" description="Helical" evidence="10">
    <location>
        <begin position="222"/>
        <end position="244"/>
    </location>
</feature>
<feature type="transmembrane region" description="Helical" evidence="10">
    <location>
        <begin position="372"/>
        <end position="392"/>
    </location>
</feature>
<keyword evidence="5 10" id="KW-1133">Transmembrane helix</keyword>
<comment type="subcellular location">
    <subcellularLocation>
        <location evidence="1">Cell membrane</location>
        <topology evidence="1">Multi-pass membrane protein</topology>
    </subcellularLocation>
</comment>
<feature type="domain" description="Cation/H+ exchanger transmembrane" evidence="11">
    <location>
        <begin position="13"/>
        <end position="397"/>
    </location>
</feature>
<keyword evidence="2" id="KW-0813">Transport</keyword>
<evidence type="ECO:0000256" key="7">
    <source>
        <dbReference type="ARBA" id="ARBA00023065"/>
    </source>
</evidence>
<dbReference type="GO" id="GO:0051453">
    <property type="term" value="P:regulation of intracellular pH"/>
    <property type="evidence" value="ECO:0007669"/>
    <property type="project" value="TreeGrafter"/>
</dbReference>